<proteinExistence type="predicted"/>
<reference evidence="2 3" key="1">
    <citation type="submission" date="2019-07" db="EMBL/GenBank/DDBJ databases">
        <title>Sphingomonas solaris sp. nov., isolated from a solar panel from Boston, Massachusetts.</title>
        <authorList>
            <person name="Tanner K."/>
            <person name="Pascual J."/>
            <person name="Mancuso C."/>
            <person name="Pereto J."/>
            <person name="Khalil A."/>
            <person name="Vilanova C."/>
        </authorList>
    </citation>
    <scope>NUCLEOTIDE SEQUENCE [LARGE SCALE GENOMIC DNA]</scope>
    <source>
        <strain evidence="2 3">R4DWN</strain>
    </source>
</reference>
<name>A0A558R5X0_9SPHN</name>
<keyword evidence="3" id="KW-1185">Reference proteome</keyword>
<evidence type="ECO:0000259" key="1">
    <source>
        <dbReference type="SMART" id="SM00953"/>
    </source>
</evidence>
<dbReference type="EMBL" id="VNIM01000028">
    <property type="protein sequence ID" value="TVV74738.1"/>
    <property type="molecule type" value="Genomic_DNA"/>
</dbReference>
<comment type="caution">
    <text evidence="2">The sequence shown here is derived from an EMBL/GenBank/DDBJ whole genome shotgun (WGS) entry which is preliminary data.</text>
</comment>
<sequence>MADDEDGERICHQCVGDSHLKALIVKDGVVGECSYCAADDEACISVEDLADHVEGAFDRHYQRTSDQPDMYESMLLRDKEIDYDWDRHGEPVIDVIGQAAVVEEEVAQDVLGILSDRHGDWESAQMGEETEFDPDSHYEWKRPSSGEIAAEWYGLERSLKLRSRYFNPQAESLFKRLFDDLEKLFTHDGRSVVVEAGPDKAIRCFNRARAFHHSHELDEAMIRPDLHLGPPPVNRAKAGRMNAHGIAVFYGADDRDVALAEVRPPVGSRALVGEFALLQTVRLLDVSALEAVYFDGSVFDPAYAEQRSLARFLGRLSDRITIPVMPDDEPTEYLITQMIADYLARRPAPGLDDILFKSVQRPGEKRNVVLFHHASRVEAIEISEDVKVSVHQFQSSDDGPEPDYTVMEEVPPAAEPPAQPEPATDFALGSMTDFRPEMFRFDPDVDEREPYLRMNRDTLVVRHVTGVTFDTTDHAVHRHRSKQHDLF</sequence>
<dbReference type="AlphaFoldDB" id="A0A558R5X0"/>
<evidence type="ECO:0000313" key="3">
    <source>
        <dbReference type="Proteomes" id="UP000318681"/>
    </source>
</evidence>
<gene>
    <name evidence="2" type="ORF">FOY91_08790</name>
</gene>
<dbReference type="RefSeq" id="WP_145150179.1">
    <property type="nucleotide sequence ID" value="NZ_VNIM01000028.1"/>
</dbReference>
<protein>
    <submittedName>
        <fullName evidence="2">RES domain-containing protein</fullName>
    </submittedName>
</protein>
<dbReference type="Pfam" id="PF08808">
    <property type="entry name" value="RES"/>
    <property type="match status" value="1"/>
</dbReference>
<dbReference type="InterPro" id="IPR014914">
    <property type="entry name" value="RES_dom"/>
</dbReference>
<accession>A0A558R5X0</accession>
<dbReference type="Proteomes" id="UP000318681">
    <property type="component" value="Unassembled WGS sequence"/>
</dbReference>
<dbReference type="SMART" id="SM00953">
    <property type="entry name" value="RES"/>
    <property type="match status" value="1"/>
</dbReference>
<organism evidence="2 3">
    <name type="scientific">Alterirhizorhabdus solaris</name>
    <dbReference type="NCBI Taxonomy" id="2529389"/>
    <lineage>
        <taxon>Bacteria</taxon>
        <taxon>Pseudomonadati</taxon>
        <taxon>Pseudomonadota</taxon>
        <taxon>Alphaproteobacteria</taxon>
        <taxon>Sphingomonadales</taxon>
        <taxon>Rhizorhabdaceae</taxon>
        <taxon>Alterirhizorhabdus</taxon>
    </lineage>
</organism>
<feature type="domain" description="RES" evidence="1">
    <location>
        <begin position="224"/>
        <end position="384"/>
    </location>
</feature>
<evidence type="ECO:0000313" key="2">
    <source>
        <dbReference type="EMBL" id="TVV74738.1"/>
    </source>
</evidence>
<dbReference type="OrthoDB" id="1425103at2"/>